<feature type="transmembrane region" description="Helical" evidence="1">
    <location>
        <begin position="156"/>
        <end position="174"/>
    </location>
</feature>
<dbReference type="Gramene" id="TraesLDM3A03G01427610.1">
    <property type="protein sequence ID" value="TraesLDM3A03G01427610.1"/>
    <property type="gene ID" value="TraesLDM3A03G01427610"/>
</dbReference>
<dbReference type="Gramene" id="TraesRN3A0100658100.1">
    <property type="protein sequence ID" value="TraesRN3A0100658100.1"/>
    <property type="gene ID" value="TraesRN3A0100658100"/>
</dbReference>
<dbReference type="Gramene" id="TraesSYM3A03G01449050.2">
    <property type="protein sequence ID" value="TraesSYM3A03G01449050.2"/>
    <property type="gene ID" value="TraesSYM3A03G01449050"/>
</dbReference>
<dbReference type="Gramene" id="TraesNOR3A03G01447690.1">
    <property type="protein sequence ID" value="TraesNOR3A03G01447690.1"/>
    <property type="gene ID" value="TraesNOR3A03G01447690"/>
</dbReference>
<accession>A0A3B6EI13</accession>
<dbReference type="Gramene" id="TraesPARA_EIv1.0_0832530.1">
    <property type="protein sequence ID" value="TraesPARA_EIv1.0_0832530.1.CDS"/>
    <property type="gene ID" value="TraesPARA_EIv1.0_0832530"/>
</dbReference>
<dbReference type="Gramene" id="TraesROB_scaffold_057288_01G000300.1">
    <property type="protein sequence ID" value="TraesROB_scaffold_057288_01G000300.1"/>
    <property type="gene ID" value="TraesROB_scaffold_057288_01G000300"/>
</dbReference>
<feature type="transmembrane region" description="Helical" evidence="1">
    <location>
        <begin position="209"/>
        <end position="227"/>
    </location>
</feature>
<name>A0A3B6EI13_WHEAT</name>
<evidence type="ECO:0008006" key="5">
    <source>
        <dbReference type="Google" id="ProtNLM"/>
    </source>
</evidence>
<dbReference type="Gramene" id="TraesMAC3A03G01424790.1">
    <property type="protein sequence ID" value="TraesMAC3A03G01424790.1"/>
    <property type="gene ID" value="TraesMAC3A03G01424790"/>
</dbReference>
<dbReference type="Gramene" id="TraesJUL3A03G01439030.2">
    <property type="protein sequence ID" value="TraesJUL3A03G01439030.2"/>
    <property type="gene ID" value="TraesJUL3A03G01439030"/>
</dbReference>
<dbReference type="OrthoDB" id="665483at2759"/>
<reference evidence="3" key="1">
    <citation type="submission" date="2018-08" db="EMBL/GenBank/DDBJ databases">
        <authorList>
            <person name="Rossello M."/>
        </authorList>
    </citation>
    <scope>NUCLEOTIDE SEQUENCE [LARGE SCALE GENOMIC DNA]</scope>
    <source>
        <strain evidence="3">cv. Chinese Spring</strain>
    </source>
</reference>
<dbReference type="Gramene" id="TraesJUL3A03G01439030.3">
    <property type="protein sequence ID" value="TraesJUL3A03G01439030.3"/>
    <property type="gene ID" value="TraesJUL3A03G01439030"/>
</dbReference>
<feature type="transmembrane region" description="Helical" evidence="1">
    <location>
        <begin position="93"/>
        <end position="112"/>
    </location>
</feature>
<feature type="transmembrane region" description="Helical" evidence="1">
    <location>
        <begin position="180"/>
        <end position="197"/>
    </location>
</feature>
<evidence type="ECO:0000313" key="3">
    <source>
        <dbReference type="EnsemblPlants" id="TraesCS3A02G249800.1"/>
    </source>
</evidence>
<dbReference type="Gramene" id="TraesCAD_scaffold_064906_01G000300.1">
    <property type="protein sequence ID" value="TraesCAD_scaffold_064906_01G000300.1"/>
    <property type="gene ID" value="TraesCAD_scaffold_064906_01G000300"/>
</dbReference>
<dbReference type="Gramene" id="TraesARI3A03G01447690.1">
    <property type="protein sequence ID" value="TraesARI3A03G01447690.1"/>
    <property type="gene ID" value="TraesARI3A03G01447690"/>
</dbReference>
<dbReference type="Proteomes" id="UP000019116">
    <property type="component" value="Chromosome 3A"/>
</dbReference>
<dbReference type="OMA" id="AIEVYLW"/>
<dbReference type="Gramene" id="TraesSTA3A03G01418520.2">
    <property type="protein sequence ID" value="TraesSTA3A03G01418520.2"/>
    <property type="gene ID" value="TraesSTA3A03G01418520"/>
</dbReference>
<sequence>MESRWVIPLVVILLALQIHPVRCRQEPALSPCNSTLVIAKYPCDNTTIVCSRMESTKDQLVPWLSFTVSFVILFCPFLRIKELKPNPRTDAQTFFWWFLFVGFLDYILWIWYFEECSDPHYSAYPVLLTCCFGCGIHLIFSLIATVMTWNSGDQRVRWGIILTFLVFVGGGIFHKIQRQALGWMGVALSVLSHSFRIGSTVYYAKINRYLFVASMVGSVNGFLWLIHPQLCISKEYKNYVTISLMVTGDPPTSWRIKMNSLVIKVVI</sequence>
<evidence type="ECO:0000256" key="2">
    <source>
        <dbReference type="SAM" id="SignalP"/>
    </source>
</evidence>
<feature type="signal peptide" evidence="2">
    <location>
        <begin position="1"/>
        <end position="23"/>
    </location>
</feature>
<dbReference type="Gramene" id="TraesJAG3A03G01435840.1">
    <property type="protein sequence ID" value="TraesJAG3A03G01435840.1"/>
    <property type="gene ID" value="TraesJAG3A03G01435840"/>
</dbReference>
<evidence type="ECO:0000256" key="1">
    <source>
        <dbReference type="SAM" id="Phobius"/>
    </source>
</evidence>
<dbReference type="Gramene" id="TraesLAC3A03G01371040.1">
    <property type="protein sequence ID" value="TraesLAC3A03G01371040.1"/>
    <property type="gene ID" value="TraesLAC3A03G01371040"/>
</dbReference>
<dbReference type="Gramene" id="TraesWEE_scaffold_052227_01G000100.1">
    <property type="protein sequence ID" value="TraesWEE_scaffold_052227_01G000100.1"/>
    <property type="gene ID" value="TraesWEE_scaffold_052227_01G000100"/>
</dbReference>
<dbReference type="Gramene" id="TraesPARA_EIv1.0_0832530.2">
    <property type="protein sequence ID" value="TraesPARA_EIv1.0_0832530.2.CDS"/>
    <property type="gene ID" value="TraesPARA_EIv1.0_0832530"/>
</dbReference>
<dbReference type="Gramene" id="TraesCS3A03G0641300.1">
    <property type="protein sequence ID" value="TraesCS3A03G0641300.1.CDS"/>
    <property type="gene ID" value="TraesCS3A03G0641300"/>
</dbReference>
<dbReference type="EnsemblPlants" id="TraesCS3A02G249800.1">
    <property type="protein sequence ID" value="TraesCS3A02G249800.1"/>
    <property type="gene ID" value="TraesCS3A02G249800"/>
</dbReference>
<proteinExistence type="predicted"/>
<keyword evidence="2" id="KW-0732">Signal</keyword>
<dbReference type="Gramene" id="TraesNOR3A03G01447690.2">
    <property type="protein sequence ID" value="TraesNOR3A03G01447690.2"/>
    <property type="gene ID" value="TraesNOR3A03G01447690"/>
</dbReference>
<dbReference type="Gramene" id="TraesCLE_scaffold_057165_01G000300.1">
    <property type="protein sequence ID" value="TraesCLE_scaffold_057165_01G000300.1"/>
    <property type="gene ID" value="TraesCLE_scaffold_057165_01G000300"/>
</dbReference>
<dbReference type="Gramene" id="TraesCS3A02G249800.1">
    <property type="protein sequence ID" value="TraesCS3A02G249800.1"/>
    <property type="gene ID" value="TraesCS3A02G249800"/>
</dbReference>
<organism evidence="3">
    <name type="scientific">Triticum aestivum</name>
    <name type="common">Wheat</name>
    <dbReference type="NCBI Taxonomy" id="4565"/>
    <lineage>
        <taxon>Eukaryota</taxon>
        <taxon>Viridiplantae</taxon>
        <taxon>Streptophyta</taxon>
        <taxon>Embryophyta</taxon>
        <taxon>Tracheophyta</taxon>
        <taxon>Spermatophyta</taxon>
        <taxon>Magnoliopsida</taxon>
        <taxon>Liliopsida</taxon>
        <taxon>Poales</taxon>
        <taxon>Poaceae</taxon>
        <taxon>BOP clade</taxon>
        <taxon>Pooideae</taxon>
        <taxon>Triticodae</taxon>
        <taxon>Triticeae</taxon>
        <taxon>Triticinae</taxon>
        <taxon>Triticum</taxon>
    </lineage>
</organism>
<feature type="chain" id="PRO_5043173459" description="Post-GPI attachment to proteins factor 3" evidence="2">
    <location>
        <begin position="24"/>
        <end position="267"/>
    </location>
</feature>
<dbReference type="Gramene" id="TraesSYM3A03G01449050.1">
    <property type="protein sequence ID" value="TraesSYM3A03G01449050.1"/>
    <property type="gene ID" value="TraesSYM3A03G01449050"/>
</dbReference>
<keyword evidence="1" id="KW-1133">Transmembrane helix</keyword>
<dbReference type="AlphaFoldDB" id="A0A3B6EI13"/>
<feature type="transmembrane region" description="Helical" evidence="1">
    <location>
        <begin position="124"/>
        <end position="144"/>
    </location>
</feature>
<dbReference type="Gramene" id="TraesLDM3A03G01427610.2">
    <property type="protein sequence ID" value="TraesLDM3A03G01427610.2"/>
    <property type="gene ID" value="TraesLDM3A03G01427610"/>
</dbReference>
<protein>
    <recommendedName>
        <fullName evidence="5">Post-GPI attachment to proteins factor 3</fullName>
    </recommendedName>
</protein>
<keyword evidence="1" id="KW-0812">Transmembrane</keyword>
<dbReference type="Gramene" id="TraesJUL3A03G01439030.1">
    <property type="protein sequence ID" value="TraesJUL3A03G01439030.1"/>
    <property type="gene ID" value="TraesJUL3A03G01439030"/>
</dbReference>
<dbReference type="Gramene" id="TraesSTA3A03G01418520.1">
    <property type="protein sequence ID" value="TraesSTA3A03G01418520.1"/>
    <property type="gene ID" value="TraesSTA3A03G01418520"/>
</dbReference>
<keyword evidence="4" id="KW-1185">Reference proteome</keyword>
<keyword evidence="1" id="KW-0472">Membrane</keyword>
<reference evidence="3" key="2">
    <citation type="submission" date="2018-10" db="UniProtKB">
        <authorList>
            <consortium name="EnsemblPlants"/>
        </authorList>
    </citation>
    <scope>IDENTIFICATION</scope>
</reference>
<evidence type="ECO:0000313" key="4">
    <source>
        <dbReference type="Proteomes" id="UP000019116"/>
    </source>
</evidence>
<feature type="transmembrane region" description="Helical" evidence="1">
    <location>
        <begin position="60"/>
        <end position="81"/>
    </location>
</feature>